<dbReference type="AlphaFoldDB" id="A0A939IUE0"/>
<name>A0A939IUE0_9MICO</name>
<dbReference type="PANTHER" id="PTHR42988:SF2">
    <property type="entry name" value="CYCLIC NUCLEOTIDE PHOSPHODIESTERASE CBUA0032-RELATED"/>
    <property type="match status" value="1"/>
</dbReference>
<accession>A0A939IUE0</accession>
<feature type="domain" description="Calcineurin-like phosphoesterase" evidence="5">
    <location>
        <begin position="9"/>
        <end position="195"/>
    </location>
</feature>
<dbReference type="InterPro" id="IPR050884">
    <property type="entry name" value="CNP_phosphodiesterase-III"/>
</dbReference>
<keyword evidence="3" id="KW-0408">Iron</keyword>
<sequence>MSRATGRSTVLHISDVHVTERGLLYDAVDGIARLRAVGDYVRASQMTPEAVLITGDLAQRGNPGAYGALRDAVAELREAVQAPVLTIIGNHDDTEAARTLDGHEHSHHRTVLVDGIRFVLLDSSSGELGAAQRQWLADELATPHGEGTVVAVHHPPLGSPLPTLAKAGLRDAEQLLDILVGTDTRAVLAGHFHHPLAAHVRDIPVMVGPSLAYHQVMDGRADRISGHDRAMFSVVHLHADAVTATSVSLETPTPLFSSSVAVPPTLHR</sequence>
<comment type="similarity">
    <text evidence="4">Belongs to the cyclic nucleotide phosphodiesterase class-III family.</text>
</comment>
<dbReference type="InterPro" id="IPR029052">
    <property type="entry name" value="Metallo-depent_PP-like"/>
</dbReference>
<comment type="caution">
    <text evidence="6">The sequence shown here is derived from an EMBL/GenBank/DDBJ whole genome shotgun (WGS) entry which is preliminary data.</text>
</comment>
<dbReference type="Proteomes" id="UP000664385">
    <property type="component" value="Unassembled WGS sequence"/>
</dbReference>
<evidence type="ECO:0000313" key="7">
    <source>
        <dbReference type="Proteomes" id="UP000664385"/>
    </source>
</evidence>
<evidence type="ECO:0000256" key="1">
    <source>
        <dbReference type="ARBA" id="ARBA00022723"/>
    </source>
</evidence>
<protein>
    <submittedName>
        <fullName evidence="6">Metallophosphoesterase</fullName>
    </submittedName>
</protein>
<dbReference type="PANTHER" id="PTHR42988">
    <property type="entry name" value="PHOSPHOHYDROLASE"/>
    <property type="match status" value="1"/>
</dbReference>
<dbReference type="SUPFAM" id="SSF56300">
    <property type="entry name" value="Metallo-dependent phosphatases"/>
    <property type="match status" value="1"/>
</dbReference>
<dbReference type="InterPro" id="IPR004843">
    <property type="entry name" value="Calcineurin-like_PHP"/>
</dbReference>
<gene>
    <name evidence="6" type="ORF">JF543_03005</name>
</gene>
<evidence type="ECO:0000256" key="2">
    <source>
        <dbReference type="ARBA" id="ARBA00022801"/>
    </source>
</evidence>
<dbReference type="GO" id="GO:0046872">
    <property type="term" value="F:metal ion binding"/>
    <property type="evidence" value="ECO:0007669"/>
    <property type="project" value="UniProtKB-KW"/>
</dbReference>
<dbReference type="RefSeq" id="WP_206822704.1">
    <property type="nucleotide sequence ID" value="NZ_JAEMWU010000001.1"/>
</dbReference>
<proteinExistence type="inferred from homology"/>
<evidence type="ECO:0000256" key="3">
    <source>
        <dbReference type="ARBA" id="ARBA00023004"/>
    </source>
</evidence>
<dbReference type="Pfam" id="PF00149">
    <property type="entry name" value="Metallophos"/>
    <property type="match status" value="1"/>
</dbReference>
<keyword evidence="1" id="KW-0479">Metal-binding</keyword>
<keyword evidence="2" id="KW-0378">Hydrolase</keyword>
<reference evidence="6" key="1">
    <citation type="submission" date="2020-12" db="EMBL/GenBank/DDBJ databases">
        <title>PHA producing bacteria isolated from mangrove.</title>
        <authorList>
            <person name="Zheng W."/>
            <person name="Yu S."/>
            <person name="Huang Y."/>
        </authorList>
    </citation>
    <scope>NUCLEOTIDE SEQUENCE</scope>
    <source>
        <strain evidence="6">GN8-5</strain>
    </source>
</reference>
<dbReference type="Gene3D" id="3.60.21.10">
    <property type="match status" value="1"/>
</dbReference>
<evidence type="ECO:0000259" key="5">
    <source>
        <dbReference type="Pfam" id="PF00149"/>
    </source>
</evidence>
<organism evidence="6 7">
    <name type="scientific">Microbacterium esteraromaticum</name>
    <dbReference type="NCBI Taxonomy" id="57043"/>
    <lineage>
        <taxon>Bacteria</taxon>
        <taxon>Bacillati</taxon>
        <taxon>Actinomycetota</taxon>
        <taxon>Actinomycetes</taxon>
        <taxon>Micrococcales</taxon>
        <taxon>Microbacteriaceae</taxon>
        <taxon>Microbacterium</taxon>
    </lineage>
</organism>
<evidence type="ECO:0000313" key="6">
    <source>
        <dbReference type="EMBL" id="MBN8204924.1"/>
    </source>
</evidence>
<evidence type="ECO:0000256" key="4">
    <source>
        <dbReference type="ARBA" id="ARBA00025742"/>
    </source>
</evidence>
<dbReference type="GO" id="GO:0016787">
    <property type="term" value="F:hydrolase activity"/>
    <property type="evidence" value="ECO:0007669"/>
    <property type="project" value="UniProtKB-KW"/>
</dbReference>
<dbReference type="EMBL" id="JAEMWU010000001">
    <property type="protein sequence ID" value="MBN8204924.1"/>
    <property type="molecule type" value="Genomic_DNA"/>
</dbReference>